<dbReference type="AlphaFoldDB" id="A0A8J3TKC1"/>
<evidence type="ECO:0000313" key="4">
    <source>
        <dbReference type="Proteomes" id="UP000599074"/>
    </source>
</evidence>
<dbReference type="Gene3D" id="1.10.287.1260">
    <property type="match status" value="1"/>
</dbReference>
<feature type="region of interest" description="Disordered" evidence="1">
    <location>
        <begin position="244"/>
        <end position="331"/>
    </location>
</feature>
<feature type="transmembrane region" description="Helical" evidence="2">
    <location>
        <begin position="186"/>
        <end position="207"/>
    </location>
</feature>
<feature type="transmembrane region" description="Helical" evidence="2">
    <location>
        <begin position="29"/>
        <end position="47"/>
    </location>
</feature>
<evidence type="ECO:0000313" key="3">
    <source>
        <dbReference type="EMBL" id="GII26189.1"/>
    </source>
</evidence>
<accession>A0A8J3TKC1</accession>
<reference evidence="3" key="1">
    <citation type="submission" date="2021-01" db="EMBL/GenBank/DDBJ databases">
        <title>Whole genome shotgun sequence of Planosporangium mesophilum NBRC 109066.</title>
        <authorList>
            <person name="Komaki H."/>
            <person name="Tamura T."/>
        </authorList>
    </citation>
    <scope>NUCLEOTIDE SEQUENCE</scope>
    <source>
        <strain evidence="3">NBRC 109066</strain>
    </source>
</reference>
<name>A0A8J3TKC1_9ACTN</name>
<feature type="transmembrane region" description="Helical" evidence="2">
    <location>
        <begin position="155"/>
        <end position="174"/>
    </location>
</feature>
<evidence type="ECO:0000256" key="2">
    <source>
        <dbReference type="SAM" id="Phobius"/>
    </source>
</evidence>
<feature type="transmembrane region" description="Helical" evidence="2">
    <location>
        <begin position="123"/>
        <end position="143"/>
    </location>
</feature>
<keyword evidence="4" id="KW-1185">Reference proteome</keyword>
<keyword evidence="2" id="KW-0472">Membrane</keyword>
<sequence length="331" mass="34157">MTESLAASAAVPRPISDALRNVVLFIPKFVAFLAILVIGWLVARLLLKVVDTVLERIGFDRWVERGGIKAALARSRYDASDIVAKLVYYAVLLFTLQLAFGVWGPNPVSALIGGIVAWLPRAFVAVIIVVVASAIAGAVRDLITGALGGLSYGRALANVASWFIIAIGVIAALNQIGVATTVTTPILVAVLATIAGILIVGVGGGLVRPMQNRLERWLDRVSAESATISEHARAYSAGQRAAAERYAAERPAGEPVAGEPHPAEPARAGARPAYRPGTSTPGGPTPPTPGTSRAGGPAPGPGGLGREPGTGDDATRSGPATNPRARDDRAP</sequence>
<proteinExistence type="predicted"/>
<dbReference type="EMBL" id="BOON01000069">
    <property type="protein sequence ID" value="GII26189.1"/>
    <property type="molecule type" value="Genomic_DNA"/>
</dbReference>
<feature type="compositionally biased region" description="Low complexity" evidence="1">
    <location>
        <begin position="253"/>
        <end position="282"/>
    </location>
</feature>
<feature type="transmembrane region" description="Helical" evidence="2">
    <location>
        <begin position="86"/>
        <end position="103"/>
    </location>
</feature>
<keyword evidence="2" id="KW-0812">Transmembrane</keyword>
<evidence type="ECO:0000256" key="1">
    <source>
        <dbReference type="SAM" id="MobiDB-lite"/>
    </source>
</evidence>
<dbReference type="InterPro" id="IPR008910">
    <property type="entry name" value="MSC_TM_helix"/>
</dbReference>
<dbReference type="RefSeq" id="WP_168113843.1">
    <property type="nucleotide sequence ID" value="NZ_BOON01000069.1"/>
</dbReference>
<gene>
    <name evidence="3" type="ORF">Pme01_57860</name>
</gene>
<dbReference type="Proteomes" id="UP000599074">
    <property type="component" value="Unassembled WGS sequence"/>
</dbReference>
<keyword evidence="2" id="KW-1133">Transmembrane helix</keyword>
<comment type="caution">
    <text evidence="3">The sequence shown here is derived from an EMBL/GenBank/DDBJ whole genome shotgun (WGS) entry which is preliminary data.</text>
</comment>
<protein>
    <submittedName>
        <fullName evidence="3">Uncharacterized protein</fullName>
    </submittedName>
</protein>
<dbReference type="Pfam" id="PF05552">
    <property type="entry name" value="MS_channel_1st_1"/>
    <property type="match status" value="2"/>
</dbReference>
<organism evidence="3 4">
    <name type="scientific">Planosporangium mesophilum</name>
    <dbReference type="NCBI Taxonomy" id="689768"/>
    <lineage>
        <taxon>Bacteria</taxon>
        <taxon>Bacillati</taxon>
        <taxon>Actinomycetota</taxon>
        <taxon>Actinomycetes</taxon>
        <taxon>Micromonosporales</taxon>
        <taxon>Micromonosporaceae</taxon>
        <taxon>Planosporangium</taxon>
    </lineage>
</organism>